<evidence type="ECO:0000256" key="1">
    <source>
        <dbReference type="PROSITE-ProRule" id="PRU00339"/>
    </source>
</evidence>
<feature type="compositionally biased region" description="Pro residues" evidence="2">
    <location>
        <begin position="495"/>
        <end position="504"/>
    </location>
</feature>
<accession>A0AA36ISD3</accession>
<evidence type="ECO:0000313" key="4">
    <source>
        <dbReference type="Proteomes" id="UP001178507"/>
    </source>
</evidence>
<feature type="region of interest" description="Disordered" evidence="2">
    <location>
        <begin position="623"/>
        <end position="676"/>
    </location>
</feature>
<keyword evidence="4" id="KW-1185">Reference proteome</keyword>
<gene>
    <name evidence="3" type="ORF">EVOR1521_LOCUS17229</name>
</gene>
<dbReference type="InterPro" id="IPR019734">
    <property type="entry name" value="TPR_rpt"/>
</dbReference>
<feature type="region of interest" description="Disordered" evidence="2">
    <location>
        <begin position="494"/>
        <end position="513"/>
    </location>
</feature>
<feature type="compositionally biased region" description="Pro residues" evidence="2">
    <location>
        <begin position="452"/>
        <end position="464"/>
    </location>
</feature>
<keyword evidence="1" id="KW-0802">TPR repeat</keyword>
<comment type="caution">
    <text evidence="3">The sequence shown here is derived from an EMBL/GenBank/DDBJ whole genome shotgun (WGS) entry which is preliminary data.</text>
</comment>
<organism evidence="3 4">
    <name type="scientific">Effrenium voratum</name>
    <dbReference type="NCBI Taxonomy" id="2562239"/>
    <lineage>
        <taxon>Eukaryota</taxon>
        <taxon>Sar</taxon>
        <taxon>Alveolata</taxon>
        <taxon>Dinophyceae</taxon>
        <taxon>Suessiales</taxon>
        <taxon>Symbiodiniaceae</taxon>
        <taxon>Effrenium</taxon>
    </lineage>
</organism>
<dbReference type="AlphaFoldDB" id="A0AA36ISD3"/>
<feature type="repeat" description="TPR" evidence="1">
    <location>
        <begin position="353"/>
        <end position="386"/>
    </location>
</feature>
<feature type="region of interest" description="Disordered" evidence="2">
    <location>
        <begin position="131"/>
        <end position="151"/>
    </location>
</feature>
<evidence type="ECO:0000313" key="3">
    <source>
        <dbReference type="EMBL" id="CAJ1392030.1"/>
    </source>
</evidence>
<dbReference type="Proteomes" id="UP001178507">
    <property type="component" value="Unassembled WGS sequence"/>
</dbReference>
<dbReference type="EMBL" id="CAUJNA010002247">
    <property type="protein sequence ID" value="CAJ1392030.1"/>
    <property type="molecule type" value="Genomic_DNA"/>
</dbReference>
<name>A0AA36ISD3_9DINO</name>
<protein>
    <submittedName>
        <fullName evidence="3">Uncharacterized protein</fullName>
    </submittedName>
</protein>
<dbReference type="InterPro" id="IPR011990">
    <property type="entry name" value="TPR-like_helical_dom_sf"/>
</dbReference>
<dbReference type="PROSITE" id="PS50005">
    <property type="entry name" value="TPR"/>
    <property type="match status" value="1"/>
</dbReference>
<feature type="region of interest" description="Disordered" evidence="2">
    <location>
        <begin position="445"/>
        <end position="478"/>
    </location>
</feature>
<sequence length="676" mass="74011">MKRAAAWLFGSEEDRQRELLVGEVLQRLKQDHSSVQGDLLELPQFRKPEALLAHMRRKQLSEGDAEWMELLSLALEKRTQDDLKRLTILMAKKRQFFEYLVQHFQALHVQHTLDDMDLDAVLQLYQVSKQGPSDVSSSKRRRMSRASKAGPGACGPVGLIAENLQKKLEVEMEHESSRAGTICLLRDVVVHRYQMLPNEAHITRLVDLIESFGRDMDLEPWAETADLAVLQQVLGRGTAAESLGAVAAVVGRRCLAAGQALAAAAAYRQHWQWTKEPSARGKLLEVLLTCLEEGHECLDDGEVVALLSAEHRWDTLVELRSRLSLAGREFTEKTQLPLLAEALLGAGEVQEGSGFLVRLACHLEAKGRKKEALSHFRKAFAVDPDNMESQEGMCRLAVDCGCVQDAATELILPVLKFDTAQAALVAERLRRAFSLLTKHTDRAVRRASAPCAPAPGTPGTPAPTPTEAEKEGYSTPAPGPRMVYRAVRRASAPCAPAPGTPGTPVPSESEKGGYSTPVMPVYDSLLASLVGEDKSETSQSQSIGSSFLPSVHSWTQQVPKLRERYPDKVPAVCFPALDPNEEPSPEVMKPVKFLLPKETTCTALKGVCRESWQMFRSKACAPSWAAAPRSANPSTTPRPPGRSSRAPPEGPMPAAQIHRRPHRGPPETGALSGLKA</sequence>
<evidence type="ECO:0000256" key="2">
    <source>
        <dbReference type="SAM" id="MobiDB-lite"/>
    </source>
</evidence>
<reference evidence="3" key="1">
    <citation type="submission" date="2023-08" db="EMBL/GenBank/DDBJ databases">
        <authorList>
            <person name="Chen Y."/>
            <person name="Shah S."/>
            <person name="Dougan E. K."/>
            <person name="Thang M."/>
            <person name="Chan C."/>
        </authorList>
    </citation>
    <scope>NUCLEOTIDE SEQUENCE</scope>
</reference>
<proteinExistence type="predicted"/>
<dbReference type="SUPFAM" id="SSF48452">
    <property type="entry name" value="TPR-like"/>
    <property type="match status" value="1"/>
</dbReference>